<keyword evidence="11" id="KW-0408">Iron</keyword>
<evidence type="ECO:0000313" key="17">
    <source>
        <dbReference type="EnsemblPlants" id="Kaladp0045s0519.1.v1.1"/>
    </source>
</evidence>
<feature type="compositionally biased region" description="Polar residues" evidence="12">
    <location>
        <begin position="385"/>
        <end position="394"/>
    </location>
</feature>
<dbReference type="Gramene" id="Kaladp0045s0519.1.v1.1">
    <property type="protein sequence ID" value="Kaladp0045s0519.1.v1.1"/>
    <property type="gene ID" value="Kaladp0045s0519.v1.1"/>
</dbReference>
<comment type="function">
    <text evidence="9">May act as a catecholamine-responsive trans-membrane electron transporter.</text>
</comment>
<dbReference type="Proteomes" id="UP000594263">
    <property type="component" value="Unplaced"/>
</dbReference>
<feature type="transmembrane region" description="Helical" evidence="13">
    <location>
        <begin position="284"/>
        <end position="301"/>
    </location>
</feature>
<feature type="binding site" description="axial binding residue" evidence="11">
    <location>
        <position position="212"/>
    </location>
    <ligand>
        <name>heme b</name>
        <dbReference type="ChEBI" id="CHEBI:60344"/>
        <label>1</label>
    </ligand>
    <ligandPart>
        <name>Fe</name>
        <dbReference type="ChEBI" id="CHEBI:18248"/>
    </ligandPart>
</feature>
<dbReference type="Gene3D" id="1.20.120.1770">
    <property type="match status" value="1"/>
</dbReference>
<dbReference type="InterPro" id="IPR017214">
    <property type="entry name" value="UCP037471"/>
</dbReference>
<reference evidence="17" key="1">
    <citation type="submission" date="2021-01" db="UniProtKB">
        <authorList>
            <consortium name="EnsemblPlants"/>
        </authorList>
    </citation>
    <scope>IDENTIFICATION</scope>
</reference>
<dbReference type="FunFam" id="1.20.120.1770:FF:000007">
    <property type="entry name" value="Cytochrome b561 and DOMON domain-containing protein"/>
    <property type="match status" value="1"/>
</dbReference>
<evidence type="ECO:0000256" key="6">
    <source>
        <dbReference type="ARBA" id="ARBA00022982"/>
    </source>
</evidence>
<keyword evidence="2 10" id="KW-0813">Transport</keyword>
<dbReference type="PANTHER" id="PTHR23130">
    <property type="entry name" value="CYTOCHROME B561 AND DOMON DOMAIN-CONTAINING PROTEIN"/>
    <property type="match status" value="1"/>
</dbReference>
<dbReference type="Pfam" id="PF03188">
    <property type="entry name" value="Cytochrom_B561"/>
    <property type="match status" value="1"/>
</dbReference>
<dbReference type="OMA" id="GNIYHHT"/>
<dbReference type="PROSITE" id="PS50836">
    <property type="entry name" value="DOMON"/>
    <property type="match status" value="1"/>
</dbReference>
<evidence type="ECO:0000313" key="18">
    <source>
        <dbReference type="Proteomes" id="UP000594263"/>
    </source>
</evidence>
<feature type="region of interest" description="Disordered" evidence="12">
    <location>
        <begin position="381"/>
        <end position="400"/>
    </location>
</feature>
<evidence type="ECO:0000256" key="1">
    <source>
        <dbReference type="ARBA" id="ARBA00004141"/>
    </source>
</evidence>
<evidence type="ECO:0000256" key="5">
    <source>
        <dbReference type="ARBA" id="ARBA00022729"/>
    </source>
</evidence>
<keyword evidence="8 10" id="KW-0472">Membrane</keyword>
<proteinExistence type="predicted"/>
<dbReference type="InterPro" id="IPR006593">
    <property type="entry name" value="Cyt_b561/ferric_Rdtase_TM"/>
</dbReference>
<dbReference type="Pfam" id="PF04526">
    <property type="entry name" value="DUF568"/>
    <property type="match status" value="1"/>
</dbReference>
<evidence type="ECO:0000256" key="9">
    <source>
        <dbReference type="ARBA" id="ARBA00053871"/>
    </source>
</evidence>
<dbReference type="GO" id="GO:0016020">
    <property type="term" value="C:membrane"/>
    <property type="evidence" value="ECO:0007669"/>
    <property type="project" value="UniProtKB-SubCell"/>
</dbReference>
<dbReference type="PIRSF" id="PIRSF037471">
    <property type="entry name" value="UCP037471"/>
    <property type="match status" value="1"/>
</dbReference>
<organism evidence="17 18">
    <name type="scientific">Kalanchoe fedtschenkoi</name>
    <name type="common">Lavender scallops</name>
    <name type="synonym">South American air plant</name>
    <dbReference type="NCBI Taxonomy" id="63787"/>
    <lineage>
        <taxon>Eukaryota</taxon>
        <taxon>Viridiplantae</taxon>
        <taxon>Streptophyta</taxon>
        <taxon>Embryophyta</taxon>
        <taxon>Tracheophyta</taxon>
        <taxon>Spermatophyta</taxon>
        <taxon>Magnoliopsida</taxon>
        <taxon>eudicotyledons</taxon>
        <taxon>Gunneridae</taxon>
        <taxon>Pentapetalae</taxon>
        <taxon>Saxifragales</taxon>
        <taxon>Crassulaceae</taxon>
        <taxon>Kalanchoe</taxon>
    </lineage>
</organism>
<evidence type="ECO:0000259" key="15">
    <source>
        <dbReference type="PROSITE" id="PS50836"/>
    </source>
</evidence>
<keyword evidence="18" id="KW-1185">Reference proteome</keyword>
<feature type="domain" description="DOMON" evidence="15">
    <location>
        <begin position="48"/>
        <end position="162"/>
    </location>
</feature>
<feature type="signal peptide" evidence="14">
    <location>
        <begin position="1"/>
        <end position="25"/>
    </location>
</feature>
<dbReference type="PANTHER" id="PTHR23130:SF223">
    <property type="entry name" value="CYTOCHROME B561 AND DOMON DOMAIN-CONTAINING PROTEIN"/>
    <property type="match status" value="1"/>
</dbReference>
<dbReference type="SMART" id="SM00665">
    <property type="entry name" value="B561"/>
    <property type="match status" value="1"/>
</dbReference>
<evidence type="ECO:0000256" key="11">
    <source>
        <dbReference type="PIRSR" id="PIRSR037471-1"/>
    </source>
</evidence>
<evidence type="ECO:0000256" key="13">
    <source>
        <dbReference type="SAM" id="Phobius"/>
    </source>
</evidence>
<feature type="transmembrane region" description="Helical" evidence="13">
    <location>
        <begin position="313"/>
        <end position="336"/>
    </location>
</feature>
<evidence type="ECO:0000256" key="10">
    <source>
        <dbReference type="PIRNR" id="PIRNR037471"/>
    </source>
</evidence>
<dbReference type="EnsemblPlants" id="Kaladp0045s0519.1.v1.1">
    <property type="protein sequence ID" value="Kaladp0045s0519.1.v1.1"/>
    <property type="gene ID" value="Kaladp0045s0519.v1.1"/>
</dbReference>
<dbReference type="CDD" id="cd08760">
    <property type="entry name" value="Cyt_b561_FRRS1_like"/>
    <property type="match status" value="1"/>
</dbReference>
<sequence>MTGGSQRRLRLRLLSCLALLACVSAQTCGNYKFTSNAVFASCNDLPVLNSFLHWTYDNSTRKATIAYRQTGVSNSQWVSWAINPSAASMVGSQALVAYHNSTGAVWAYTSPITSYNTDLPPGNLSFPVSALSATYSANEMIIFATIDLPAASSKLNQVWQVGPMSGATPGIHSTSGDNVRSISTIDFQSGQSTGGGSGSTGLGSRIRRRNTHGILNAVSWGVLMPAGAMFARYLKVSKAADPAWFNLHITCQTSAYIVGVAGWATGLKLGSDSVGVEHSLHRSIGIALFCLGTLQVFALLLRPKKDHKIRIYWNVYHHATGYAVIILSIINIYKGFEILGQDGWKRVYTGVIIALGAVAVILEIFTWIVVLKRKKGEVSDKHQHSSTNGVNGNGYSAARV</sequence>
<evidence type="ECO:0000256" key="14">
    <source>
        <dbReference type="SAM" id="SignalP"/>
    </source>
</evidence>
<dbReference type="GO" id="GO:0046872">
    <property type="term" value="F:metal ion binding"/>
    <property type="evidence" value="ECO:0007669"/>
    <property type="project" value="UniProtKB-KW"/>
</dbReference>
<dbReference type="InterPro" id="IPR045265">
    <property type="entry name" value="AIR12_DOMON"/>
</dbReference>
<feature type="transmembrane region" description="Helical" evidence="13">
    <location>
        <begin position="213"/>
        <end position="231"/>
    </location>
</feature>
<evidence type="ECO:0000256" key="12">
    <source>
        <dbReference type="SAM" id="MobiDB-lite"/>
    </source>
</evidence>
<feature type="domain" description="Cytochrome b561" evidence="16">
    <location>
        <begin position="173"/>
        <end position="371"/>
    </location>
</feature>
<feature type="chain" id="PRO_5029642640" description="Cytochrome b561 and DOMON domain-containing protein" evidence="14">
    <location>
        <begin position="26"/>
        <end position="400"/>
    </location>
</feature>
<accession>A0A7N0TUC6</accession>
<dbReference type="CDD" id="cd09629">
    <property type="entry name" value="DOMON_CIL1_like"/>
    <property type="match status" value="1"/>
</dbReference>
<feature type="binding site" description="axial binding residue" evidence="11">
    <location>
        <position position="248"/>
    </location>
    <ligand>
        <name>heme b</name>
        <dbReference type="ChEBI" id="CHEBI:60344"/>
        <label>1</label>
    </ligand>
    <ligandPart>
        <name>Fe</name>
        <dbReference type="ChEBI" id="CHEBI:18248"/>
    </ligandPart>
</feature>
<evidence type="ECO:0000256" key="3">
    <source>
        <dbReference type="ARBA" id="ARBA00022692"/>
    </source>
</evidence>
<keyword evidence="6 10" id="KW-0249">Electron transport</keyword>
<dbReference type="AlphaFoldDB" id="A0A7N0TUC6"/>
<feature type="transmembrane region" description="Helical" evidence="13">
    <location>
        <begin position="348"/>
        <end position="371"/>
    </location>
</feature>
<keyword evidence="4 11" id="KW-0479">Metal-binding</keyword>
<evidence type="ECO:0000256" key="4">
    <source>
        <dbReference type="ARBA" id="ARBA00022723"/>
    </source>
</evidence>
<feature type="binding site" description="axial binding residue" evidence="11">
    <location>
        <position position="281"/>
    </location>
    <ligand>
        <name>heme b</name>
        <dbReference type="ChEBI" id="CHEBI:60344"/>
        <label>1</label>
    </ligand>
    <ligandPart>
        <name>Fe</name>
        <dbReference type="ChEBI" id="CHEBI:18248"/>
    </ligandPart>
</feature>
<protein>
    <recommendedName>
        <fullName evidence="10">Cytochrome b561 and DOMON domain-containing protein</fullName>
    </recommendedName>
</protein>
<dbReference type="InterPro" id="IPR005018">
    <property type="entry name" value="DOMON_domain"/>
</dbReference>
<evidence type="ECO:0000259" key="16">
    <source>
        <dbReference type="PROSITE" id="PS50939"/>
    </source>
</evidence>
<keyword evidence="3 13" id="KW-0812">Transmembrane</keyword>
<comment type="subcellular location">
    <subcellularLocation>
        <location evidence="1">Membrane</location>
        <topology evidence="1">Multi-pass membrane protein</topology>
    </subcellularLocation>
</comment>
<evidence type="ECO:0000256" key="8">
    <source>
        <dbReference type="ARBA" id="ARBA00023136"/>
    </source>
</evidence>
<dbReference type="PROSITE" id="PS50939">
    <property type="entry name" value="CYTOCHROME_B561"/>
    <property type="match status" value="1"/>
</dbReference>
<name>A0A7N0TUC6_KALFE</name>
<feature type="binding site" description="axial binding residue" evidence="11">
    <location>
        <position position="317"/>
    </location>
    <ligand>
        <name>heme b</name>
        <dbReference type="ChEBI" id="CHEBI:60344"/>
        <label>1</label>
    </ligand>
    <ligandPart>
        <name>Fe</name>
        <dbReference type="ChEBI" id="CHEBI:18248"/>
    </ligandPart>
</feature>
<keyword evidence="5 14" id="KW-0732">Signal</keyword>
<comment type="cofactor">
    <cofactor evidence="10">
        <name>heme b</name>
        <dbReference type="ChEBI" id="CHEBI:60344"/>
    </cofactor>
    <text evidence="10">Binds 2 heme b groups non-covalently.</text>
</comment>
<evidence type="ECO:0000256" key="2">
    <source>
        <dbReference type="ARBA" id="ARBA00022448"/>
    </source>
</evidence>
<evidence type="ECO:0000256" key="7">
    <source>
        <dbReference type="ARBA" id="ARBA00022989"/>
    </source>
</evidence>
<keyword evidence="7 13" id="KW-1133">Transmembrane helix</keyword>